<protein>
    <recommendedName>
        <fullName evidence="1">CSD domain-containing protein</fullName>
    </recommendedName>
</protein>
<organism evidence="2 3">
    <name type="scientific">Gordonia terrae C-6</name>
    <dbReference type="NCBI Taxonomy" id="1316928"/>
    <lineage>
        <taxon>Bacteria</taxon>
        <taxon>Bacillati</taxon>
        <taxon>Actinomycetota</taxon>
        <taxon>Actinomycetes</taxon>
        <taxon>Mycobacteriales</taxon>
        <taxon>Gordoniaceae</taxon>
        <taxon>Gordonia</taxon>
    </lineage>
</organism>
<dbReference type="Pfam" id="PF00313">
    <property type="entry name" value="CSD"/>
    <property type="match status" value="1"/>
</dbReference>
<dbReference type="RefSeq" id="WP_010843969.1">
    <property type="nucleotide sequence ID" value="NZ_AQPW01000026.1"/>
</dbReference>
<dbReference type="SUPFAM" id="SSF50249">
    <property type="entry name" value="Nucleic acid-binding proteins"/>
    <property type="match status" value="1"/>
</dbReference>
<dbReference type="InterPro" id="IPR012340">
    <property type="entry name" value="NA-bd_OB-fold"/>
</dbReference>
<dbReference type="AlphaFoldDB" id="R7Y5P9"/>
<dbReference type="EMBL" id="AQPW01000026">
    <property type="protein sequence ID" value="EON31346.1"/>
    <property type="molecule type" value="Genomic_DNA"/>
</dbReference>
<comment type="caution">
    <text evidence="2">The sequence shown here is derived from an EMBL/GenBank/DDBJ whole genome shotgun (WGS) entry which is preliminary data.</text>
</comment>
<name>R7Y5P9_9ACTN</name>
<dbReference type="GO" id="GO:0003676">
    <property type="term" value="F:nucleic acid binding"/>
    <property type="evidence" value="ECO:0007669"/>
    <property type="project" value="InterPro"/>
</dbReference>
<dbReference type="InterPro" id="IPR002059">
    <property type="entry name" value="CSP_DNA-bd"/>
</dbReference>
<feature type="domain" description="CSD" evidence="1">
    <location>
        <begin position="133"/>
        <end position="201"/>
    </location>
</feature>
<dbReference type="Gene3D" id="2.40.50.140">
    <property type="entry name" value="Nucleic acid-binding proteins"/>
    <property type="match status" value="1"/>
</dbReference>
<proteinExistence type="predicted"/>
<reference evidence="2 3" key="1">
    <citation type="journal article" date="2013" name="Genome Announc.">
        <title>Draft Genome Sequence of a Benzothiophene-Desulfurizing Bacterium, Gordona terrae Strain C-6.</title>
        <authorList>
            <person name="Wang W."/>
            <person name="Ma T."/>
            <person name="Ren Y."/>
            <person name="Li G."/>
        </authorList>
    </citation>
    <scope>NUCLEOTIDE SEQUENCE [LARGE SCALE GENOMIC DNA]</scope>
    <source>
        <strain evidence="2 3">C-6</strain>
    </source>
</reference>
<evidence type="ECO:0000313" key="3">
    <source>
        <dbReference type="Proteomes" id="UP000013569"/>
    </source>
</evidence>
<evidence type="ECO:0000259" key="1">
    <source>
        <dbReference type="PROSITE" id="PS51857"/>
    </source>
</evidence>
<accession>R7Y5P9</accession>
<gene>
    <name evidence="2" type="ORF">GTC6_17881</name>
</gene>
<dbReference type="PATRIC" id="fig|1316928.3.peg.3612"/>
<evidence type="ECO:0000313" key="2">
    <source>
        <dbReference type="EMBL" id="EON31346.1"/>
    </source>
</evidence>
<dbReference type="PROSITE" id="PS51857">
    <property type="entry name" value="CSD_2"/>
    <property type="match status" value="1"/>
</dbReference>
<sequence>MSMTGTIREWHHDEGWGVITSPALSGAIHVTTFVVRVRAVQNLDQLSLPGLRPGTVVDFDHAIAVPPERGCRYVALSVWPSDVAQPDRTRSGAFRTALWHSVGVAGPDGLTTIEETALTGTPAPPPPTSLMPNTSGTVRFWNDEEGWGVLDSDATPGGAWAFYSEITGTGFRNLSPGQSVEFQYEHPGQEGYAYRANNIRVT</sequence>
<dbReference type="Proteomes" id="UP000013569">
    <property type="component" value="Unassembled WGS sequence"/>
</dbReference>